<keyword evidence="1" id="KW-0812">Transmembrane</keyword>
<keyword evidence="3" id="KW-1185">Reference proteome</keyword>
<proteinExistence type="predicted"/>
<dbReference type="EMBL" id="CP003179">
    <property type="protein sequence ID" value="AEW04865.1"/>
    <property type="molecule type" value="Genomic_DNA"/>
</dbReference>
<feature type="transmembrane region" description="Helical" evidence="1">
    <location>
        <begin position="117"/>
        <end position="137"/>
    </location>
</feature>
<protein>
    <submittedName>
        <fullName evidence="2">Uncharacterized protein</fullName>
    </submittedName>
</protein>
<dbReference type="Proteomes" id="UP000005439">
    <property type="component" value="Chromosome"/>
</dbReference>
<evidence type="ECO:0000313" key="2">
    <source>
        <dbReference type="EMBL" id="AEW04865.1"/>
    </source>
</evidence>
<accession>G8TWG7</accession>
<evidence type="ECO:0000256" key="1">
    <source>
        <dbReference type="SAM" id="Phobius"/>
    </source>
</evidence>
<reference evidence="3" key="1">
    <citation type="submission" date="2011-12" db="EMBL/GenBank/DDBJ databases">
        <title>The complete genome of chromosome of Sulfobacillus acidophilus DSM 10332.</title>
        <authorList>
            <person name="Lucas S."/>
            <person name="Han J."/>
            <person name="Lapidus A."/>
            <person name="Bruce D."/>
            <person name="Goodwin L."/>
            <person name="Pitluck S."/>
            <person name="Peters L."/>
            <person name="Kyrpides N."/>
            <person name="Mavromatis K."/>
            <person name="Ivanova N."/>
            <person name="Mikhailova N."/>
            <person name="Chertkov O."/>
            <person name="Saunders E."/>
            <person name="Detter J.C."/>
            <person name="Tapia R."/>
            <person name="Han C."/>
            <person name="Land M."/>
            <person name="Hauser L."/>
            <person name="Markowitz V."/>
            <person name="Cheng J.-F."/>
            <person name="Hugenholtz P."/>
            <person name="Woyke T."/>
            <person name="Wu D."/>
            <person name="Pukall R."/>
            <person name="Gehrich-Schroeter G."/>
            <person name="Schneider S."/>
            <person name="Klenk H.-P."/>
            <person name="Eisen J.A."/>
        </authorList>
    </citation>
    <scope>NUCLEOTIDE SEQUENCE [LARGE SCALE GENOMIC DNA]</scope>
    <source>
        <strain evidence="3">ATCC 700253 / DSM 10332 / NAL</strain>
    </source>
</reference>
<gene>
    <name evidence="2" type="ordered locus">Sulac_1368</name>
</gene>
<dbReference type="HOGENOM" id="CLU_1814820_0_0_9"/>
<keyword evidence="1" id="KW-1133">Transmembrane helix</keyword>
<feature type="transmembrane region" description="Helical" evidence="1">
    <location>
        <begin position="51"/>
        <end position="71"/>
    </location>
</feature>
<evidence type="ECO:0000313" key="3">
    <source>
        <dbReference type="Proteomes" id="UP000005439"/>
    </source>
</evidence>
<dbReference type="KEGG" id="sap:Sulac_1368"/>
<dbReference type="AlphaFoldDB" id="G8TWG7"/>
<name>G8TWG7_SULAD</name>
<keyword evidence="1" id="KW-0472">Membrane</keyword>
<dbReference type="PATRIC" id="fig|679936.5.peg.1433"/>
<feature type="transmembrane region" description="Helical" evidence="1">
    <location>
        <begin position="78"/>
        <end position="97"/>
    </location>
</feature>
<organism evidence="2 3">
    <name type="scientific">Sulfobacillus acidophilus (strain ATCC 700253 / DSM 10332 / NAL)</name>
    <dbReference type="NCBI Taxonomy" id="679936"/>
    <lineage>
        <taxon>Bacteria</taxon>
        <taxon>Bacillati</taxon>
        <taxon>Bacillota</taxon>
        <taxon>Clostridia</taxon>
        <taxon>Eubacteriales</taxon>
        <taxon>Clostridiales Family XVII. Incertae Sedis</taxon>
        <taxon>Sulfobacillus</taxon>
    </lineage>
</organism>
<reference evidence="2 3" key="2">
    <citation type="journal article" date="2012" name="Stand. Genomic Sci.">
        <title>Complete genome sequence of the moderately thermophilic mineral-sulfide-oxidizing firmicute Sulfobacillus acidophilus type strain (NAL(T)).</title>
        <authorList>
            <person name="Anderson I."/>
            <person name="Chertkov O."/>
            <person name="Chen A."/>
            <person name="Saunders E."/>
            <person name="Lapidus A."/>
            <person name="Nolan M."/>
            <person name="Lucas S."/>
            <person name="Hammon N."/>
            <person name="Deshpande S."/>
            <person name="Cheng J.F."/>
            <person name="Han C."/>
            <person name="Tapia R."/>
            <person name="Goodwin L.A."/>
            <person name="Pitluck S."/>
            <person name="Liolios K."/>
            <person name="Pagani I."/>
            <person name="Ivanova N."/>
            <person name="Mikhailova N."/>
            <person name="Pati A."/>
            <person name="Palaniappan K."/>
            <person name="Land M."/>
            <person name="Pan C."/>
            <person name="Rohde M."/>
            <person name="Pukall R."/>
            <person name="Goker M."/>
            <person name="Detter J.C."/>
            <person name="Woyke T."/>
            <person name="Bristow J."/>
            <person name="Eisen J.A."/>
            <person name="Markowitz V."/>
            <person name="Hugenholtz P."/>
            <person name="Kyrpides N.C."/>
            <person name="Klenk H.P."/>
            <person name="Mavromatis K."/>
        </authorList>
    </citation>
    <scope>NUCLEOTIDE SEQUENCE [LARGE SCALE GENOMIC DNA]</scope>
    <source>
        <strain evidence="3">ATCC 700253 / DSM 10332 / NAL</strain>
    </source>
</reference>
<sequence>MALPTAPHPMNPAGHTPRAVRVMRLVMAFFALLDVAAHLFASPGSTPIISYWIDIETASYGLIAVVYLLGLRRYYGPPVLFTLYNLGMYFLSGWIRLPFGINPRPLVSHVEFLTYSFGRGFSVAAWLVLLMGGWWMLRHDPGSGVNRLLDD</sequence>